<accession>A0A1J3D4L9</accession>
<sequence>MLQDYNKLRHEKEVEKHRLREMKKIIPQTVAEQDNFYTARPVTSNRRISNRSINGGRGFNDTHYAALGTSLRTSKKHGLKHSLASHHRDETASVVSLFSGPLSP</sequence>
<organism evidence="1">
    <name type="scientific">Noccaea caerulescens</name>
    <name type="common">Alpine penny-cress</name>
    <name type="synonym">Thlaspi caerulescens</name>
    <dbReference type="NCBI Taxonomy" id="107243"/>
    <lineage>
        <taxon>Eukaryota</taxon>
        <taxon>Viridiplantae</taxon>
        <taxon>Streptophyta</taxon>
        <taxon>Embryophyta</taxon>
        <taxon>Tracheophyta</taxon>
        <taxon>Spermatophyta</taxon>
        <taxon>Magnoliopsida</taxon>
        <taxon>eudicotyledons</taxon>
        <taxon>Gunneridae</taxon>
        <taxon>Pentapetalae</taxon>
        <taxon>rosids</taxon>
        <taxon>malvids</taxon>
        <taxon>Brassicales</taxon>
        <taxon>Brassicaceae</taxon>
        <taxon>Coluteocarpeae</taxon>
        <taxon>Noccaea</taxon>
    </lineage>
</organism>
<name>A0A1J3D4L9_NOCCA</name>
<dbReference type="EMBL" id="GEVI01017317">
    <property type="protein sequence ID" value="JAU15003.1"/>
    <property type="molecule type" value="Transcribed_RNA"/>
</dbReference>
<protein>
    <submittedName>
        <fullName evidence="1">65-kDa microtubule-associated protein 8</fullName>
    </submittedName>
</protein>
<evidence type="ECO:0000313" key="1">
    <source>
        <dbReference type="EMBL" id="JAU15003.1"/>
    </source>
</evidence>
<reference evidence="1" key="1">
    <citation type="submission" date="2016-07" db="EMBL/GenBank/DDBJ databases">
        <title>De novo transcriptome assembly of four accessions of the metal hyperaccumulator plant Noccaea caerulescens.</title>
        <authorList>
            <person name="Blande D."/>
            <person name="Halimaa P."/>
            <person name="Tervahauta A.I."/>
            <person name="Aarts M.G."/>
            <person name="Karenlampi S.O."/>
        </authorList>
    </citation>
    <scope>NUCLEOTIDE SEQUENCE</scope>
</reference>
<gene>
    <name evidence="1" type="ORF">GA_TR19902_c0_g1_i1_g.66061</name>
</gene>
<dbReference type="AlphaFoldDB" id="A0A1J3D4L9"/>
<proteinExistence type="predicted"/>